<dbReference type="Gene3D" id="1.10.1660.10">
    <property type="match status" value="1"/>
</dbReference>
<dbReference type="InterPro" id="IPR009061">
    <property type="entry name" value="DNA-bd_dom_put_sf"/>
</dbReference>
<evidence type="ECO:0000259" key="2">
    <source>
        <dbReference type="PROSITE" id="PS50937"/>
    </source>
</evidence>
<gene>
    <name evidence="3" type="ORF">ISU10_11320</name>
</gene>
<evidence type="ECO:0000256" key="1">
    <source>
        <dbReference type="ARBA" id="ARBA00023125"/>
    </source>
</evidence>
<accession>A0A930YIN0</accession>
<reference evidence="3" key="1">
    <citation type="submission" date="2020-11" db="EMBL/GenBank/DDBJ databases">
        <title>Nocardioides cynanchi sp. nov., isolated from soil of rhizosphere of Cynanchum wilfordii.</title>
        <authorList>
            <person name="Lee J.-S."/>
            <person name="Suh M.K."/>
            <person name="Kim J.-S."/>
        </authorList>
    </citation>
    <scope>NUCLEOTIDE SEQUENCE</scope>
    <source>
        <strain evidence="3">KCTC 19276</strain>
    </source>
</reference>
<proteinExistence type="predicted"/>
<dbReference type="GO" id="GO:0003700">
    <property type="term" value="F:DNA-binding transcription factor activity"/>
    <property type="evidence" value="ECO:0007669"/>
    <property type="project" value="InterPro"/>
</dbReference>
<feature type="domain" description="HTH merR-type" evidence="2">
    <location>
        <begin position="1"/>
        <end position="53"/>
    </location>
</feature>
<dbReference type="AlphaFoldDB" id="A0A930YIN0"/>
<sequence length="79" mass="9124">MLRIYETRGLLMPARTPGGTRRYSERDLERIGRITMYLDAGLNLAGIERVLVLEAETDDLRDQVRDLGGRPRRRRRSPG</sequence>
<evidence type="ECO:0000313" key="4">
    <source>
        <dbReference type="Proteomes" id="UP000660668"/>
    </source>
</evidence>
<keyword evidence="1" id="KW-0238">DNA-binding</keyword>
<dbReference type="InterPro" id="IPR000551">
    <property type="entry name" value="MerR-type_HTH_dom"/>
</dbReference>
<evidence type="ECO:0000313" key="3">
    <source>
        <dbReference type="EMBL" id="MBF4768357.1"/>
    </source>
</evidence>
<keyword evidence="4" id="KW-1185">Reference proteome</keyword>
<dbReference type="SUPFAM" id="SSF46955">
    <property type="entry name" value="Putative DNA-binding domain"/>
    <property type="match status" value="1"/>
</dbReference>
<dbReference type="PANTHER" id="PTHR30204">
    <property type="entry name" value="REDOX-CYCLING DRUG-SENSING TRANSCRIPTIONAL ACTIVATOR SOXR"/>
    <property type="match status" value="1"/>
</dbReference>
<dbReference type="SMART" id="SM00422">
    <property type="entry name" value="HTH_MERR"/>
    <property type="match status" value="1"/>
</dbReference>
<protein>
    <submittedName>
        <fullName evidence="3">MerR family transcriptional regulator</fullName>
    </submittedName>
</protein>
<comment type="caution">
    <text evidence="3">The sequence shown here is derived from an EMBL/GenBank/DDBJ whole genome shotgun (WGS) entry which is preliminary data.</text>
</comment>
<dbReference type="EMBL" id="JADKPO010000013">
    <property type="protein sequence ID" value="MBF4768357.1"/>
    <property type="molecule type" value="Genomic_DNA"/>
</dbReference>
<dbReference type="Proteomes" id="UP000660668">
    <property type="component" value="Unassembled WGS sequence"/>
</dbReference>
<dbReference type="InterPro" id="IPR047057">
    <property type="entry name" value="MerR_fam"/>
</dbReference>
<dbReference type="PROSITE" id="PS50937">
    <property type="entry name" value="HTH_MERR_2"/>
    <property type="match status" value="1"/>
</dbReference>
<dbReference type="Pfam" id="PF13411">
    <property type="entry name" value="MerR_1"/>
    <property type="match status" value="1"/>
</dbReference>
<organism evidence="3 4">
    <name type="scientific">Nocardioides agariphilus</name>
    <dbReference type="NCBI Taxonomy" id="433664"/>
    <lineage>
        <taxon>Bacteria</taxon>
        <taxon>Bacillati</taxon>
        <taxon>Actinomycetota</taxon>
        <taxon>Actinomycetes</taxon>
        <taxon>Propionibacteriales</taxon>
        <taxon>Nocardioidaceae</taxon>
        <taxon>Nocardioides</taxon>
    </lineage>
</organism>
<dbReference type="PANTHER" id="PTHR30204:SF58">
    <property type="entry name" value="HTH-TYPE TRANSCRIPTIONAL REGULATOR YFMP"/>
    <property type="match status" value="1"/>
</dbReference>
<dbReference type="GO" id="GO:0003677">
    <property type="term" value="F:DNA binding"/>
    <property type="evidence" value="ECO:0007669"/>
    <property type="project" value="UniProtKB-KW"/>
</dbReference>
<name>A0A930YIN0_9ACTN</name>